<evidence type="ECO:0000313" key="3">
    <source>
        <dbReference type="Proteomes" id="UP000527355"/>
    </source>
</evidence>
<dbReference type="AlphaFoldDB" id="A0A7J7SBT7"/>
<comment type="caution">
    <text evidence="2">The sequence shown here is derived from an EMBL/GenBank/DDBJ whole genome shotgun (WGS) entry which is preliminary data.</text>
</comment>
<reference evidence="2 3" key="1">
    <citation type="journal article" date="2020" name="Nature">
        <title>Six reference-quality genomes reveal evolution of bat adaptations.</title>
        <authorList>
            <person name="Jebb D."/>
            <person name="Huang Z."/>
            <person name="Pippel M."/>
            <person name="Hughes G.M."/>
            <person name="Lavrichenko K."/>
            <person name="Devanna P."/>
            <person name="Winkler S."/>
            <person name="Jermiin L.S."/>
            <person name="Skirmuntt E.C."/>
            <person name="Katzourakis A."/>
            <person name="Burkitt-Gray L."/>
            <person name="Ray D.A."/>
            <person name="Sullivan K.A.M."/>
            <person name="Roscito J.G."/>
            <person name="Kirilenko B.M."/>
            <person name="Davalos L.M."/>
            <person name="Corthals A.P."/>
            <person name="Power M.L."/>
            <person name="Jones G."/>
            <person name="Ransome R.D."/>
            <person name="Dechmann D.K.N."/>
            <person name="Locatelli A.G."/>
            <person name="Puechmaille S.J."/>
            <person name="Fedrigo O."/>
            <person name="Jarvis E.D."/>
            <person name="Hiller M."/>
            <person name="Vernes S.C."/>
            <person name="Myers E.W."/>
            <person name="Teeling E.C."/>
        </authorList>
    </citation>
    <scope>NUCLEOTIDE SEQUENCE [LARGE SCALE GENOMIC DNA]</scope>
    <source>
        <strain evidence="2">MMyoMyo1</strain>
        <tissue evidence="2">Flight muscle</tissue>
    </source>
</reference>
<evidence type="ECO:0000313" key="2">
    <source>
        <dbReference type="EMBL" id="KAF6285946.1"/>
    </source>
</evidence>
<dbReference type="Proteomes" id="UP000527355">
    <property type="component" value="Unassembled WGS sequence"/>
</dbReference>
<proteinExistence type="predicted"/>
<accession>A0A7J7SBT7</accession>
<protein>
    <submittedName>
        <fullName evidence="2">Uncharacterized protein</fullName>
    </submittedName>
</protein>
<dbReference type="EMBL" id="JABWUV010000019">
    <property type="protein sequence ID" value="KAF6285946.1"/>
    <property type="molecule type" value="Genomic_DNA"/>
</dbReference>
<evidence type="ECO:0000256" key="1">
    <source>
        <dbReference type="SAM" id="MobiDB-lite"/>
    </source>
</evidence>
<name>A0A7J7SBT7_MYOMY</name>
<feature type="region of interest" description="Disordered" evidence="1">
    <location>
        <begin position="112"/>
        <end position="136"/>
    </location>
</feature>
<organism evidence="2 3">
    <name type="scientific">Myotis myotis</name>
    <name type="common">Greater mouse-eared bat</name>
    <name type="synonym">Vespertilio myotis</name>
    <dbReference type="NCBI Taxonomy" id="51298"/>
    <lineage>
        <taxon>Eukaryota</taxon>
        <taxon>Metazoa</taxon>
        <taxon>Chordata</taxon>
        <taxon>Craniata</taxon>
        <taxon>Vertebrata</taxon>
        <taxon>Euteleostomi</taxon>
        <taxon>Mammalia</taxon>
        <taxon>Eutheria</taxon>
        <taxon>Laurasiatheria</taxon>
        <taxon>Chiroptera</taxon>
        <taxon>Yangochiroptera</taxon>
        <taxon>Vespertilionidae</taxon>
        <taxon>Myotis</taxon>
    </lineage>
</organism>
<gene>
    <name evidence="2" type="ORF">mMyoMyo1_009505</name>
</gene>
<keyword evidence="3" id="KW-1185">Reference proteome</keyword>
<sequence>MGFSEQSCLGRGNVAIRPQTQRFTNPSSIMESICRHLWNGCDKTPLQDLQGQRSRSRWRLQGCGFFQRPTPCPPHPPFPIPRPACLLLSPCSVLTHGHASLRPRDRPCFGAKPAQSHSGLTRVGTTWAGREAPGSG</sequence>